<name>A0A9P6JLY4_9FUNG</name>
<dbReference type="EMBL" id="JAAAHW010004361">
    <property type="protein sequence ID" value="KAF9975188.1"/>
    <property type="molecule type" value="Genomic_DNA"/>
</dbReference>
<evidence type="ECO:0000313" key="3">
    <source>
        <dbReference type="Proteomes" id="UP000749646"/>
    </source>
</evidence>
<gene>
    <name evidence="2" type="ORF">BGZ65_008369</name>
</gene>
<proteinExistence type="predicted"/>
<protein>
    <recommendedName>
        <fullName evidence="1">Transposase Tc1-like domain-containing protein</fullName>
    </recommendedName>
</protein>
<reference evidence="2" key="1">
    <citation type="journal article" date="2020" name="Fungal Divers.">
        <title>Resolving the Mortierellaceae phylogeny through synthesis of multi-gene phylogenetics and phylogenomics.</title>
        <authorList>
            <person name="Vandepol N."/>
            <person name="Liber J."/>
            <person name="Desiro A."/>
            <person name="Na H."/>
            <person name="Kennedy M."/>
            <person name="Barry K."/>
            <person name="Grigoriev I.V."/>
            <person name="Miller A.N."/>
            <person name="O'Donnell K."/>
            <person name="Stajich J.E."/>
            <person name="Bonito G."/>
        </authorList>
    </citation>
    <scope>NUCLEOTIDE SEQUENCE</scope>
    <source>
        <strain evidence="2">MES-2147</strain>
    </source>
</reference>
<accession>A0A9P6JLY4</accession>
<evidence type="ECO:0000259" key="1">
    <source>
        <dbReference type="Pfam" id="PF01498"/>
    </source>
</evidence>
<keyword evidence="3" id="KW-1185">Reference proteome</keyword>
<evidence type="ECO:0000313" key="2">
    <source>
        <dbReference type="EMBL" id="KAF9975188.1"/>
    </source>
</evidence>
<dbReference type="GO" id="GO:0015074">
    <property type="term" value="P:DNA integration"/>
    <property type="evidence" value="ECO:0007669"/>
    <property type="project" value="InterPro"/>
</dbReference>
<organism evidence="2 3">
    <name type="scientific">Modicella reniformis</name>
    <dbReference type="NCBI Taxonomy" id="1440133"/>
    <lineage>
        <taxon>Eukaryota</taxon>
        <taxon>Fungi</taxon>
        <taxon>Fungi incertae sedis</taxon>
        <taxon>Mucoromycota</taxon>
        <taxon>Mortierellomycotina</taxon>
        <taxon>Mortierellomycetes</taxon>
        <taxon>Mortierellales</taxon>
        <taxon>Mortierellaceae</taxon>
        <taxon>Modicella</taxon>
    </lineage>
</organism>
<dbReference type="GO" id="GO:0003677">
    <property type="term" value="F:DNA binding"/>
    <property type="evidence" value="ECO:0007669"/>
    <property type="project" value="InterPro"/>
</dbReference>
<comment type="caution">
    <text evidence="2">The sequence shown here is derived from an EMBL/GenBank/DDBJ whole genome shotgun (WGS) entry which is preliminary data.</text>
</comment>
<dbReference type="OrthoDB" id="2435238at2759"/>
<dbReference type="AlphaFoldDB" id="A0A9P6JLY4"/>
<dbReference type="Pfam" id="PF01498">
    <property type="entry name" value="HTH_Tnp_Tc3_2"/>
    <property type="match status" value="1"/>
</dbReference>
<feature type="domain" description="Transposase Tc1-like" evidence="1">
    <location>
        <begin position="2"/>
        <end position="46"/>
    </location>
</feature>
<dbReference type="Proteomes" id="UP000749646">
    <property type="component" value="Unassembled WGS sequence"/>
</dbReference>
<feature type="non-terminal residue" evidence="2">
    <location>
        <position position="1"/>
    </location>
</feature>
<dbReference type="GO" id="GO:0006313">
    <property type="term" value="P:DNA transposition"/>
    <property type="evidence" value="ECO:0007669"/>
    <property type="project" value="InterPro"/>
</dbReference>
<dbReference type="InterPro" id="IPR002492">
    <property type="entry name" value="Transposase_Tc1-like"/>
</dbReference>
<sequence>EARRLVQSLEGVQVHVESIQQYLKQQGIKGYVQRKKPDLTKKQIAAKDHLKWTVDDWKNVMFS</sequence>